<evidence type="ECO:0000313" key="2">
    <source>
        <dbReference type="EMBL" id="WTP47658.1"/>
    </source>
</evidence>
<dbReference type="EMBL" id="CP108133">
    <property type="protein sequence ID" value="WTP47658.1"/>
    <property type="molecule type" value="Genomic_DNA"/>
</dbReference>
<name>A0ABZ1J859_9ACTN</name>
<dbReference type="Proteomes" id="UP001432166">
    <property type="component" value="Chromosome"/>
</dbReference>
<organism evidence="2 3">
    <name type="scientific">Streptomyces tauricus</name>
    <dbReference type="NCBI Taxonomy" id="68274"/>
    <lineage>
        <taxon>Bacteria</taxon>
        <taxon>Bacillati</taxon>
        <taxon>Actinomycetota</taxon>
        <taxon>Actinomycetes</taxon>
        <taxon>Kitasatosporales</taxon>
        <taxon>Streptomycetaceae</taxon>
        <taxon>Streptomyces</taxon>
        <taxon>Streptomyces aurantiacus group</taxon>
    </lineage>
</organism>
<dbReference type="PANTHER" id="PTHR12697">
    <property type="entry name" value="PBS LYASE HEAT-LIKE PROTEIN"/>
    <property type="match status" value="1"/>
</dbReference>
<dbReference type="InterPro" id="IPR004155">
    <property type="entry name" value="PBS_lyase_HEAT"/>
</dbReference>
<protein>
    <submittedName>
        <fullName evidence="2">Adaptin domain-containing protein</fullName>
    </submittedName>
</protein>
<gene>
    <name evidence="2" type="ORF">OG288_04600</name>
</gene>
<dbReference type="PANTHER" id="PTHR12697:SF38">
    <property type="entry name" value="PBS LYASE HEAT DOMAIN PROTEIN REPEAT-CONTAINING PROTEIN"/>
    <property type="match status" value="1"/>
</dbReference>
<proteinExistence type="predicted"/>
<keyword evidence="3" id="KW-1185">Reference proteome</keyword>
<dbReference type="Pfam" id="PF13646">
    <property type="entry name" value="HEAT_2"/>
    <property type="match status" value="2"/>
</dbReference>
<feature type="region of interest" description="Disordered" evidence="1">
    <location>
        <begin position="1"/>
        <end position="20"/>
    </location>
</feature>
<dbReference type="Gene3D" id="1.25.10.10">
    <property type="entry name" value="Leucine-rich Repeat Variant"/>
    <property type="match status" value="2"/>
</dbReference>
<accession>A0ABZ1J859</accession>
<evidence type="ECO:0000256" key="1">
    <source>
        <dbReference type="SAM" id="MobiDB-lite"/>
    </source>
</evidence>
<dbReference type="SUPFAM" id="SSF48371">
    <property type="entry name" value="ARM repeat"/>
    <property type="match status" value="1"/>
</dbReference>
<dbReference type="InterPro" id="IPR011989">
    <property type="entry name" value="ARM-like"/>
</dbReference>
<dbReference type="RefSeq" id="WP_328936752.1">
    <property type="nucleotide sequence ID" value="NZ_CP108133.1"/>
</dbReference>
<dbReference type="InterPro" id="IPR016024">
    <property type="entry name" value="ARM-type_fold"/>
</dbReference>
<dbReference type="SMART" id="SM00567">
    <property type="entry name" value="EZ_HEAT"/>
    <property type="match status" value="8"/>
</dbReference>
<sequence length="409" mass="43388">MASAGPHADPARRAAAAKGLGRIGRPEHAGTLAEAADDPVPEVRAAAARGLGLLGVPEAAGTVLPALMRDTDPWVRRRASLAAIRLELTGRAVTTAFVDLLHDPDHHLRINALDGLYALGVPGDVAPLVRLLGDPEGAVWGRARRVLYLLRDDPAVRAEVLRTAREGEAAARAQVLEMLPRTCTERLLDSLLTGVRDPSPVVRYAVVRRLLNLERPSVDDTLVDALRTERDPEVAGLLLSGLGWRGERRLTDLAVRWLGDPRAGRRAAAALGHLDTWTSREHLRAALTDGALPASTRGAAAVAVGGAGRWDAVWLLIPLLGDPEAEVRAGAVDGLGTLVHDGLRFWERHAVADALTAHLASGRGVPSRTGDALHGLDEALPALRRLADEAPSEEVRAAARKALDAAEPD</sequence>
<reference evidence="2" key="1">
    <citation type="submission" date="2022-10" db="EMBL/GenBank/DDBJ databases">
        <title>The complete genomes of actinobacterial strains from the NBC collection.</title>
        <authorList>
            <person name="Joergensen T.S."/>
            <person name="Alvarez Arevalo M."/>
            <person name="Sterndorff E.B."/>
            <person name="Faurdal D."/>
            <person name="Vuksanovic O."/>
            <person name="Mourched A.-S."/>
            <person name="Charusanti P."/>
            <person name="Shaw S."/>
            <person name="Blin K."/>
            <person name="Weber T."/>
        </authorList>
    </citation>
    <scope>NUCLEOTIDE SEQUENCE</scope>
    <source>
        <strain evidence="2">NBC_00189</strain>
    </source>
</reference>
<evidence type="ECO:0000313" key="3">
    <source>
        <dbReference type="Proteomes" id="UP001432166"/>
    </source>
</evidence>